<dbReference type="InterPro" id="IPR009030">
    <property type="entry name" value="Growth_fac_rcpt_cys_sf"/>
</dbReference>
<keyword evidence="4" id="KW-0732">Signal</keyword>
<dbReference type="InterPro" id="IPR049883">
    <property type="entry name" value="NOTCH1_EGF-like"/>
</dbReference>
<name>A0A1J1I8P1_9DIPT</name>
<keyword evidence="9" id="KW-0768">Sushi</keyword>
<comment type="subcellular location">
    <subcellularLocation>
        <location evidence="1">Secreted</location>
    </subcellularLocation>
</comment>
<dbReference type="FunFam" id="2.10.25.10:FF:000119">
    <property type="entry name" value="vitamin K-dependent protein S"/>
    <property type="match status" value="1"/>
</dbReference>
<dbReference type="PROSITE" id="PS50923">
    <property type="entry name" value="SUSHI"/>
    <property type="match status" value="1"/>
</dbReference>
<dbReference type="Pfam" id="PF14670">
    <property type="entry name" value="FXa_inhibition"/>
    <property type="match status" value="1"/>
</dbReference>
<dbReference type="Gene3D" id="2.10.70.10">
    <property type="entry name" value="Complement Module, domain 1"/>
    <property type="match status" value="1"/>
</dbReference>
<dbReference type="InterPro" id="IPR050751">
    <property type="entry name" value="ECM_structural_protein"/>
</dbReference>
<organism evidence="13 14">
    <name type="scientific">Clunio marinus</name>
    <dbReference type="NCBI Taxonomy" id="568069"/>
    <lineage>
        <taxon>Eukaryota</taxon>
        <taxon>Metazoa</taxon>
        <taxon>Ecdysozoa</taxon>
        <taxon>Arthropoda</taxon>
        <taxon>Hexapoda</taxon>
        <taxon>Insecta</taxon>
        <taxon>Pterygota</taxon>
        <taxon>Neoptera</taxon>
        <taxon>Endopterygota</taxon>
        <taxon>Diptera</taxon>
        <taxon>Nematocera</taxon>
        <taxon>Chironomoidea</taxon>
        <taxon>Chironomidae</taxon>
        <taxon>Clunio</taxon>
    </lineage>
</organism>
<dbReference type="Gene3D" id="2.10.25.10">
    <property type="entry name" value="Laminin"/>
    <property type="match status" value="5"/>
</dbReference>
<feature type="disulfide bond" evidence="9">
    <location>
        <begin position="665"/>
        <end position="708"/>
    </location>
</feature>
<dbReference type="SMART" id="SM00181">
    <property type="entry name" value="EGF"/>
    <property type="match status" value="4"/>
</dbReference>
<dbReference type="InterPro" id="IPR000436">
    <property type="entry name" value="Sushi_SCR_CCP_dom"/>
</dbReference>
<dbReference type="PANTHER" id="PTHR24034">
    <property type="entry name" value="EGF-LIKE DOMAIN-CONTAINING PROTEIN"/>
    <property type="match status" value="1"/>
</dbReference>
<keyword evidence="2" id="KW-0964">Secreted</keyword>
<evidence type="ECO:0000256" key="5">
    <source>
        <dbReference type="ARBA" id="ARBA00022737"/>
    </source>
</evidence>
<dbReference type="GO" id="GO:0005509">
    <property type="term" value="F:calcium ion binding"/>
    <property type="evidence" value="ECO:0007669"/>
    <property type="project" value="InterPro"/>
</dbReference>
<dbReference type="SUPFAM" id="SSF57184">
    <property type="entry name" value="Growth factor receptor domain"/>
    <property type="match status" value="1"/>
</dbReference>
<keyword evidence="7 9" id="KW-1015">Disulfide bond</keyword>
<gene>
    <name evidence="13" type="primary">similar to Fibrillin-3</name>
    <name evidence="13" type="ORF">CLUMA_CG008279</name>
</gene>
<dbReference type="EMBL" id="CVRI01000040">
    <property type="protein sequence ID" value="CRK94785.1"/>
    <property type="molecule type" value="Genomic_DNA"/>
</dbReference>
<evidence type="ECO:0000256" key="1">
    <source>
        <dbReference type="ARBA" id="ARBA00004613"/>
    </source>
</evidence>
<dbReference type="SMART" id="SM00032">
    <property type="entry name" value="CCP"/>
    <property type="match status" value="2"/>
</dbReference>
<feature type="compositionally biased region" description="Basic residues" evidence="10">
    <location>
        <begin position="124"/>
        <end position="140"/>
    </location>
</feature>
<dbReference type="InterPro" id="IPR000152">
    <property type="entry name" value="EGF-type_Asp/Asn_hydroxyl_site"/>
</dbReference>
<dbReference type="CDD" id="cd00054">
    <property type="entry name" value="EGF_CA"/>
    <property type="match status" value="2"/>
</dbReference>
<keyword evidence="8" id="KW-0325">Glycoprotein</keyword>
<proteinExistence type="predicted"/>
<feature type="compositionally biased region" description="Basic and acidic residues" evidence="10">
    <location>
        <begin position="189"/>
        <end position="198"/>
    </location>
</feature>
<dbReference type="AlphaFoldDB" id="A0A1J1I8P1"/>
<dbReference type="STRING" id="568069.A0A1J1I8P1"/>
<evidence type="ECO:0000259" key="11">
    <source>
        <dbReference type="PROSITE" id="PS50825"/>
    </source>
</evidence>
<reference evidence="13 14" key="1">
    <citation type="submission" date="2015-04" db="EMBL/GenBank/DDBJ databases">
        <authorList>
            <person name="Syromyatnikov M.Y."/>
            <person name="Popov V.N."/>
        </authorList>
    </citation>
    <scope>NUCLEOTIDE SEQUENCE [LARGE SCALE GENOMIC DNA]</scope>
</reference>
<evidence type="ECO:0000313" key="13">
    <source>
        <dbReference type="EMBL" id="CRK94785.1"/>
    </source>
</evidence>
<dbReference type="InterPro" id="IPR035976">
    <property type="entry name" value="Sushi/SCR/CCP_sf"/>
</dbReference>
<dbReference type="SUPFAM" id="SSF57535">
    <property type="entry name" value="Complement control module/SCR domain"/>
    <property type="match status" value="2"/>
</dbReference>
<dbReference type="InterPro" id="IPR000742">
    <property type="entry name" value="EGF"/>
</dbReference>
<dbReference type="Pfam" id="PF07645">
    <property type="entry name" value="EGF_CA"/>
    <property type="match status" value="3"/>
</dbReference>
<dbReference type="InterPro" id="IPR001881">
    <property type="entry name" value="EGF-like_Ca-bd_dom"/>
</dbReference>
<evidence type="ECO:0000256" key="4">
    <source>
        <dbReference type="ARBA" id="ARBA00022729"/>
    </source>
</evidence>
<evidence type="ECO:0000256" key="9">
    <source>
        <dbReference type="PROSITE-ProRule" id="PRU00302"/>
    </source>
</evidence>
<keyword evidence="3" id="KW-0245">EGF-like domain</keyword>
<evidence type="ECO:0000256" key="8">
    <source>
        <dbReference type="ARBA" id="ARBA00023180"/>
    </source>
</evidence>
<dbReference type="CDD" id="cd00033">
    <property type="entry name" value="CCP"/>
    <property type="match status" value="1"/>
</dbReference>
<keyword evidence="14" id="KW-1185">Reference proteome</keyword>
<dbReference type="SMART" id="SM00179">
    <property type="entry name" value="EGF_CA"/>
    <property type="match status" value="4"/>
</dbReference>
<evidence type="ECO:0000313" key="14">
    <source>
        <dbReference type="Proteomes" id="UP000183832"/>
    </source>
</evidence>
<dbReference type="PROSITE" id="PS01186">
    <property type="entry name" value="EGF_2"/>
    <property type="match status" value="1"/>
</dbReference>
<dbReference type="OrthoDB" id="7784251at2759"/>
<feature type="region of interest" description="Disordered" evidence="10">
    <location>
        <begin position="189"/>
        <end position="216"/>
    </location>
</feature>
<dbReference type="Pfam" id="PF00084">
    <property type="entry name" value="Sushi"/>
    <property type="match status" value="1"/>
</dbReference>
<dbReference type="PROSITE" id="PS00010">
    <property type="entry name" value="ASX_HYDROXYL"/>
    <property type="match status" value="1"/>
</dbReference>
<dbReference type="InterPro" id="IPR018097">
    <property type="entry name" value="EGF_Ca-bd_CS"/>
</dbReference>
<dbReference type="Pfam" id="PF02494">
    <property type="entry name" value="HYR"/>
    <property type="match status" value="1"/>
</dbReference>
<keyword evidence="5" id="KW-0677">Repeat</keyword>
<dbReference type="Proteomes" id="UP000183832">
    <property type="component" value="Unassembled WGS sequence"/>
</dbReference>
<feature type="region of interest" description="Disordered" evidence="10">
    <location>
        <begin position="119"/>
        <end position="151"/>
    </location>
</feature>
<protein>
    <submittedName>
        <fullName evidence="13">CLUMA_CG008279, isoform A</fullName>
    </submittedName>
</protein>
<dbReference type="InterPro" id="IPR003410">
    <property type="entry name" value="HYR_dom"/>
</dbReference>
<dbReference type="PANTHER" id="PTHR24034:SF209">
    <property type="entry name" value="EGF-LIKE DOMAIN-CONTAINING PROTEIN"/>
    <property type="match status" value="1"/>
</dbReference>
<feature type="domain" description="HYR" evidence="11">
    <location>
        <begin position="807"/>
        <end position="889"/>
    </location>
</feature>
<dbReference type="FunFam" id="2.10.25.10:FF:000008">
    <property type="entry name" value="Signal peptide, CUB domain, EGF-like 2"/>
    <property type="match status" value="1"/>
</dbReference>
<evidence type="ECO:0000259" key="12">
    <source>
        <dbReference type="PROSITE" id="PS50923"/>
    </source>
</evidence>
<evidence type="ECO:0000256" key="3">
    <source>
        <dbReference type="ARBA" id="ARBA00022536"/>
    </source>
</evidence>
<comment type="caution">
    <text evidence="9">Lacks conserved residue(s) required for the propagation of feature annotation.</text>
</comment>
<dbReference type="PROSITE" id="PS01187">
    <property type="entry name" value="EGF_CA"/>
    <property type="match status" value="2"/>
</dbReference>
<evidence type="ECO:0000256" key="2">
    <source>
        <dbReference type="ARBA" id="ARBA00022525"/>
    </source>
</evidence>
<dbReference type="SUPFAM" id="SSF57196">
    <property type="entry name" value="EGF/Laminin"/>
    <property type="match status" value="1"/>
</dbReference>
<dbReference type="GO" id="GO:0005576">
    <property type="term" value="C:extracellular region"/>
    <property type="evidence" value="ECO:0007669"/>
    <property type="project" value="UniProtKB-SubCell"/>
</dbReference>
<evidence type="ECO:0000256" key="6">
    <source>
        <dbReference type="ARBA" id="ARBA00022837"/>
    </source>
</evidence>
<sequence>MRISVFWINFFVLIFSIVIGAVTSITENLYLHDDGKLSNLDEVKSRDISYNNQKKVINNDNNFKSDNADDRISNDFYISNDNISTDLDDKENMKMNGKSSDKLSFEHNTQNIQLQLNNDELPKRSKKKKSFLKKKNKRKRDKQEQQIQDMKMKTFPIRKSTQNPSLNNKSGIVMEMVEAIIDNNYDEESTRYEKEQKNPRITQQTAESDGESNLKMSERREPLEPQMLSTVNDNDVENPLKSYIQDSSDKSSTFSSSTMEKKLKVNRRLKRKRKLLTGDLSCMKSDFIPAPRVAHASIKYIRNENFGIEKSFLEAEYHCHDGYMLIKRPKRKTLMKNKNILCKNRRWLGIRPKCIEIKPKSESIEQQCDIHESEICDQLCSKRENSTDVTCQCHKGFRLNDTRCLDINECETDSDICGKGKCINSVGSYKCLCQKGFRWNGSGKCADVNECFLRGGHGPCQDECVNTEGGYECSCGSLKGTKLAEDGHSCEEVDLCSINNGGCSHTCLDTIGQVFCSCPEGWKLDTDWKNCIDIDECQSQDKMKPEQRCNYDCINTIGSFRCIDSSNFGADQPSNNDDFIDYSVMKNEIENDDKDDKDSYDADGNYDIIEGGSFVSECFNGYYFNETIGDCQAQKNSSRLSLMSSSSSDIACPPLFPPLHGYLECSRPVENLTEMSMGRLKIINRPGSECTLQCPASYRASGTFIKTCGEDGKWYGDDSGICIKYPTPKLICPPNIIAEIPPFNDEVEVEMKRPKTDLSFKRDVQVRPQWFRKEKVSLKVGTVNVTYIAKHPVSKLSTSCTTTIYVVDGEPPTVDFCPPTQKFRVEKHHESVKVTWIEPKFSDNVKVTDISQTNVSGSLFGLGSHQIIYEAQDAVGYKSRCAFKVIVSAPKRRGLRLPIENKNKFYI</sequence>
<accession>A0A1J1I8P1</accession>
<keyword evidence="6" id="KW-0106">Calcium</keyword>
<evidence type="ECO:0000256" key="10">
    <source>
        <dbReference type="SAM" id="MobiDB-lite"/>
    </source>
</evidence>
<evidence type="ECO:0000256" key="7">
    <source>
        <dbReference type="ARBA" id="ARBA00023157"/>
    </source>
</evidence>
<feature type="domain" description="Sushi" evidence="12">
    <location>
        <begin position="663"/>
        <end position="724"/>
    </location>
</feature>
<dbReference type="PROSITE" id="PS50825">
    <property type="entry name" value="HYR"/>
    <property type="match status" value="1"/>
</dbReference>